<reference evidence="9 10" key="1">
    <citation type="submission" date="2013-03" db="EMBL/GenBank/DDBJ databases">
        <title>The Genome Sequence of Phialophora europaea CBS 101466.</title>
        <authorList>
            <consortium name="The Broad Institute Genomics Platform"/>
            <person name="Cuomo C."/>
            <person name="de Hoog S."/>
            <person name="Gorbushina A."/>
            <person name="Walker B."/>
            <person name="Young S.K."/>
            <person name="Zeng Q."/>
            <person name="Gargeya S."/>
            <person name="Fitzgerald M."/>
            <person name="Haas B."/>
            <person name="Abouelleil A."/>
            <person name="Allen A.W."/>
            <person name="Alvarado L."/>
            <person name="Arachchi H.M."/>
            <person name="Berlin A.M."/>
            <person name="Chapman S.B."/>
            <person name="Gainer-Dewar J."/>
            <person name="Goldberg J."/>
            <person name="Griggs A."/>
            <person name="Gujja S."/>
            <person name="Hansen M."/>
            <person name="Howarth C."/>
            <person name="Imamovic A."/>
            <person name="Ireland A."/>
            <person name="Larimer J."/>
            <person name="McCowan C."/>
            <person name="Murphy C."/>
            <person name="Pearson M."/>
            <person name="Poon T.W."/>
            <person name="Priest M."/>
            <person name="Roberts A."/>
            <person name="Saif S."/>
            <person name="Shea T."/>
            <person name="Sisk P."/>
            <person name="Sykes S."/>
            <person name="Wortman J."/>
            <person name="Nusbaum C."/>
            <person name="Birren B."/>
        </authorList>
    </citation>
    <scope>NUCLEOTIDE SEQUENCE [LARGE SCALE GENOMIC DNA]</scope>
    <source>
        <strain evidence="9 10">CBS 101466</strain>
    </source>
</reference>
<dbReference type="Gene3D" id="1.10.405.10">
    <property type="entry name" value="Guanine Nucleotide Dissociation Inhibitor, domain 1"/>
    <property type="match status" value="1"/>
</dbReference>
<dbReference type="GeneID" id="19977683"/>
<dbReference type="Proteomes" id="UP000030752">
    <property type="component" value="Unassembled WGS sequence"/>
</dbReference>
<evidence type="ECO:0000256" key="1">
    <source>
        <dbReference type="ARBA" id="ARBA00001974"/>
    </source>
</evidence>
<feature type="signal peptide" evidence="7">
    <location>
        <begin position="1"/>
        <end position="24"/>
    </location>
</feature>
<dbReference type="InterPro" id="IPR036188">
    <property type="entry name" value="FAD/NAD-bd_sf"/>
</dbReference>
<feature type="binding site" evidence="5">
    <location>
        <position position="285"/>
    </location>
    <ligand>
        <name>FAD</name>
        <dbReference type="ChEBI" id="CHEBI:57692"/>
    </ligand>
</feature>
<evidence type="ECO:0000313" key="10">
    <source>
        <dbReference type="Proteomes" id="UP000030752"/>
    </source>
</evidence>
<feature type="binding site" evidence="5">
    <location>
        <position position="478"/>
    </location>
    <ligand>
        <name>FAD</name>
        <dbReference type="ChEBI" id="CHEBI:57692"/>
    </ligand>
</feature>
<dbReference type="OrthoDB" id="5046242at2759"/>
<comment type="catalytic activity">
    <reaction evidence="4">
        <text>a secondary aliphatic amine + O2 + H2O = a primary amine + an aldehyde + H2O2</text>
        <dbReference type="Rhea" id="RHEA:26414"/>
        <dbReference type="ChEBI" id="CHEBI:15377"/>
        <dbReference type="ChEBI" id="CHEBI:15379"/>
        <dbReference type="ChEBI" id="CHEBI:16240"/>
        <dbReference type="ChEBI" id="CHEBI:17478"/>
        <dbReference type="ChEBI" id="CHEBI:58855"/>
        <dbReference type="ChEBI" id="CHEBI:65296"/>
        <dbReference type="EC" id="1.4.3.4"/>
    </reaction>
</comment>
<dbReference type="VEuPathDB" id="FungiDB:HMPREF1541_10344"/>
<feature type="binding site" evidence="5">
    <location>
        <begin position="82"/>
        <end position="83"/>
    </location>
    <ligand>
        <name>FAD</name>
        <dbReference type="ChEBI" id="CHEBI:57692"/>
    </ligand>
</feature>
<keyword evidence="6" id="KW-0285">Flavoprotein</keyword>
<dbReference type="PANTHER" id="PTHR43563:SF14">
    <property type="entry name" value="AMINE OXIDASE"/>
    <property type="match status" value="1"/>
</dbReference>
<feature type="chain" id="PRO_5004825671" description="Amine oxidase" evidence="7">
    <location>
        <begin position="25"/>
        <end position="511"/>
    </location>
</feature>
<dbReference type="PRINTS" id="PR00757">
    <property type="entry name" value="AMINEOXDASEF"/>
</dbReference>
<evidence type="ECO:0000256" key="3">
    <source>
        <dbReference type="ARBA" id="ARBA00023002"/>
    </source>
</evidence>
<dbReference type="RefSeq" id="XP_008713237.1">
    <property type="nucleotide sequence ID" value="XM_008715015.1"/>
</dbReference>
<organism evidence="9 10">
    <name type="scientific">Cyphellophora europaea (strain CBS 101466)</name>
    <name type="common">Phialophora europaea</name>
    <dbReference type="NCBI Taxonomy" id="1220924"/>
    <lineage>
        <taxon>Eukaryota</taxon>
        <taxon>Fungi</taxon>
        <taxon>Dikarya</taxon>
        <taxon>Ascomycota</taxon>
        <taxon>Pezizomycotina</taxon>
        <taxon>Eurotiomycetes</taxon>
        <taxon>Chaetothyriomycetidae</taxon>
        <taxon>Chaetothyriales</taxon>
        <taxon>Cyphellophoraceae</taxon>
        <taxon>Cyphellophora</taxon>
    </lineage>
</organism>
<evidence type="ECO:0000313" key="9">
    <source>
        <dbReference type="EMBL" id="ETN44674.1"/>
    </source>
</evidence>
<dbReference type="InterPro" id="IPR002937">
    <property type="entry name" value="Amino_oxidase"/>
</dbReference>
<feature type="domain" description="Amine oxidase" evidence="8">
    <location>
        <begin position="63"/>
        <end position="501"/>
    </location>
</feature>
<dbReference type="PANTHER" id="PTHR43563">
    <property type="entry name" value="AMINE OXIDASE"/>
    <property type="match status" value="1"/>
</dbReference>
<dbReference type="EC" id="1.4.3.-" evidence="6"/>
<feature type="binding site" evidence="5">
    <location>
        <position position="391"/>
    </location>
    <ligand>
        <name>substrate</name>
    </ligand>
</feature>
<evidence type="ECO:0000256" key="5">
    <source>
        <dbReference type="PIRSR" id="PIRSR601613-1"/>
    </source>
</evidence>
<dbReference type="AlphaFoldDB" id="W2S9S3"/>
<dbReference type="STRING" id="1220924.W2S9S3"/>
<proteinExistence type="inferred from homology"/>
<keyword evidence="10" id="KW-1185">Reference proteome</keyword>
<keyword evidence="7" id="KW-0732">Signal</keyword>
<gene>
    <name evidence="9" type="ORF">HMPREF1541_10344</name>
</gene>
<dbReference type="InParanoid" id="W2S9S3"/>
<dbReference type="eggNOG" id="KOG0029">
    <property type="taxonomic scope" value="Eukaryota"/>
</dbReference>
<comment type="cofactor">
    <cofactor evidence="1 6">
        <name>FAD</name>
        <dbReference type="ChEBI" id="CHEBI:57692"/>
    </cofactor>
</comment>
<evidence type="ECO:0000259" key="8">
    <source>
        <dbReference type="Pfam" id="PF01593"/>
    </source>
</evidence>
<evidence type="ECO:0000256" key="2">
    <source>
        <dbReference type="ARBA" id="ARBA00005995"/>
    </source>
</evidence>
<dbReference type="Gene3D" id="3.50.50.60">
    <property type="entry name" value="FAD/NAD(P)-binding domain"/>
    <property type="match status" value="1"/>
</dbReference>
<dbReference type="FunCoup" id="W2S9S3">
    <property type="interactions" value="378"/>
</dbReference>
<accession>W2S9S3</accession>
<dbReference type="SUPFAM" id="SSF54373">
    <property type="entry name" value="FAD-linked reductases, C-terminal domain"/>
    <property type="match status" value="1"/>
</dbReference>
<dbReference type="GO" id="GO:0097621">
    <property type="term" value="F:monoamine oxidase activity"/>
    <property type="evidence" value="ECO:0007669"/>
    <property type="project" value="UniProtKB-EC"/>
</dbReference>
<dbReference type="SUPFAM" id="SSF51905">
    <property type="entry name" value="FAD/NAD(P)-binding domain"/>
    <property type="match status" value="1"/>
</dbReference>
<name>W2S9S3_CYPE1</name>
<dbReference type="InterPro" id="IPR001613">
    <property type="entry name" value="Flavin_amine_oxidase"/>
</dbReference>
<evidence type="ECO:0000256" key="6">
    <source>
        <dbReference type="RuleBase" id="RU362067"/>
    </source>
</evidence>
<evidence type="ECO:0000256" key="4">
    <source>
        <dbReference type="ARBA" id="ARBA00048448"/>
    </source>
</evidence>
<feature type="binding site" evidence="5">
    <location>
        <position position="63"/>
    </location>
    <ligand>
        <name>FAD</name>
        <dbReference type="ChEBI" id="CHEBI:57692"/>
    </ligand>
</feature>
<dbReference type="EMBL" id="KB822714">
    <property type="protein sequence ID" value="ETN44674.1"/>
    <property type="molecule type" value="Genomic_DNA"/>
</dbReference>
<keyword evidence="6" id="KW-0274">FAD</keyword>
<dbReference type="Gene3D" id="3.90.660.10">
    <property type="match status" value="1"/>
</dbReference>
<dbReference type="HOGENOM" id="CLU_004498_0_3_1"/>
<dbReference type="InterPro" id="IPR050703">
    <property type="entry name" value="Flavin_MAO"/>
</dbReference>
<keyword evidence="3 6" id="KW-0560">Oxidoreductase</keyword>
<evidence type="ECO:0000256" key="7">
    <source>
        <dbReference type="SAM" id="SignalP"/>
    </source>
</evidence>
<protein>
    <recommendedName>
        <fullName evidence="6">Amine oxidase</fullName>
        <ecNumber evidence="6">1.4.3.-</ecNumber>
    </recommendedName>
</protein>
<sequence>MSPLLRTRPLTSLLLLATHQCLLPSRVFVNGAALPADENGWTSVERPEPPVEVDVVVVGGGYSGLTSAYELHQAGLSTVVLEAKDRIGGRSRSHQRESGPGIVELGATWINNSTQPAIWELTQHFGLETLVQYTEGDEVLQSPDGQVVRVPPATGEEEESPEPEDIVAALINEAVEEVDIRQFADFPEDQDVSVADWIALNGLWNESGIPELLSQMTTTIVGREPNETGAHYFFDYIKSGYGLESLGTETEFGAQFLMLAEGTTALARKLADAMTPGSVLTDAAVTEISQDDDTAIVTIKTGKKFKAKKVIVAIPTNTYSDIKFTPSLPSEKAQIVSNTMPGIYAKMILSYTEPWWREAGLVGKFTSLVGPIRFSWDTSNPALSQYSLAVFIAGDVATEWHALPDEERQQTMIEHLAELVGEDLADYALDVLEVNYVEWTKEEYIWGGPTSAMAPGMLRQYGTALRESFANLHFGGGETAYEWKGYLEGAITAGQRAAEEVVEALGSGGKA</sequence>
<dbReference type="Pfam" id="PF01593">
    <property type="entry name" value="Amino_oxidase"/>
    <property type="match status" value="1"/>
</dbReference>
<comment type="similarity">
    <text evidence="2 6">Belongs to the flavin monoamine oxidase family.</text>
</comment>